<dbReference type="GO" id="GO:0006979">
    <property type="term" value="P:response to oxidative stress"/>
    <property type="evidence" value="ECO:0007669"/>
    <property type="project" value="TreeGrafter"/>
</dbReference>
<dbReference type="GO" id="GO:0005829">
    <property type="term" value="C:cytosol"/>
    <property type="evidence" value="ECO:0007669"/>
    <property type="project" value="TreeGrafter"/>
</dbReference>
<reference evidence="16 17" key="1">
    <citation type="submission" date="2018-10" db="EMBL/GenBank/DDBJ databases">
        <authorList>
            <consortium name="Pathogen Informatics"/>
        </authorList>
    </citation>
    <scope>NUCLEOTIDE SEQUENCE [LARGE SCALE GENOMIC DNA]</scope>
</reference>
<evidence type="ECO:0000256" key="14">
    <source>
        <dbReference type="PIRSR" id="PIRSR000239-1"/>
    </source>
</evidence>
<evidence type="ECO:0000256" key="7">
    <source>
        <dbReference type="ARBA" id="ARBA00023157"/>
    </source>
</evidence>
<dbReference type="InterPro" id="IPR050217">
    <property type="entry name" value="Peroxiredoxin"/>
</dbReference>
<name>A0A0R3UFN2_MESCO</name>
<evidence type="ECO:0000256" key="4">
    <source>
        <dbReference type="ARBA" id="ARBA00022559"/>
    </source>
</evidence>
<evidence type="ECO:0000256" key="13">
    <source>
        <dbReference type="PIRNR" id="PIRNR000239"/>
    </source>
</evidence>
<dbReference type="InterPro" id="IPR019479">
    <property type="entry name" value="Peroxiredoxin_C"/>
</dbReference>
<feature type="domain" description="Thioredoxin" evidence="15">
    <location>
        <begin position="35"/>
        <end position="193"/>
    </location>
</feature>
<evidence type="ECO:0000256" key="8">
    <source>
        <dbReference type="ARBA" id="ARBA00023284"/>
    </source>
</evidence>
<proteinExistence type="inferred from homology"/>
<evidence type="ECO:0000256" key="3">
    <source>
        <dbReference type="ARBA" id="ARBA00018824"/>
    </source>
</evidence>
<dbReference type="GO" id="GO:0045454">
    <property type="term" value="P:cell redox homeostasis"/>
    <property type="evidence" value="ECO:0007669"/>
    <property type="project" value="TreeGrafter"/>
</dbReference>
<evidence type="ECO:0000256" key="6">
    <source>
        <dbReference type="ARBA" id="ARBA00023002"/>
    </source>
</evidence>
<dbReference type="AlphaFoldDB" id="A0A0R3UFN2"/>
<evidence type="ECO:0000256" key="2">
    <source>
        <dbReference type="ARBA" id="ARBA00013017"/>
    </source>
</evidence>
<dbReference type="FunFam" id="3.40.30.10:FF:000003">
    <property type="entry name" value="Peroxiredoxin 1"/>
    <property type="match status" value="1"/>
</dbReference>
<evidence type="ECO:0000256" key="12">
    <source>
        <dbReference type="ARBA" id="ARBA00079296"/>
    </source>
</evidence>
<dbReference type="PANTHER" id="PTHR10681:SF128">
    <property type="entry name" value="THIOREDOXIN-DEPENDENT PEROXIDE REDUCTASE, MITOCHONDRIAL"/>
    <property type="match status" value="1"/>
</dbReference>
<keyword evidence="5 13" id="KW-0049">Antioxidant</keyword>
<dbReference type="SUPFAM" id="SSF52833">
    <property type="entry name" value="Thioredoxin-like"/>
    <property type="match status" value="1"/>
</dbReference>
<evidence type="ECO:0000256" key="5">
    <source>
        <dbReference type="ARBA" id="ARBA00022862"/>
    </source>
</evidence>
<dbReference type="InterPro" id="IPR000866">
    <property type="entry name" value="AhpC/TSA"/>
</dbReference>
<evidence type="ECO:0000259" key="15">
    <source>
        <dbReference type="PROSITE" id="PS51352"/>
    </source>
</evidence>
<dbReference type="EMBL" id="UXSR01005224">
    <property type="protein sequence ID" value="VDD79939.1"/>
    <property type="molecule type" value="Genomic_DNA"/>
</dbReference>
<evidence type="ECO:0000313" key="18">
    <source>
        <dbReference type="WBParaSite" id="MCU_001110-RA"/>
    </source>
</evidence>
<dbReference type="CDD" id="cd03015">
    <property type="entry name" value="PRX_Typ2cys"/>
    <property type="match status" value="1"/>
</dbReference>
<keyword evidence="6 13" id="KW-0560">Oxidoreductase</keyword>
<comment type="similarity">
    <text evidence="1">Belongs to the peroxiredoxin family. AhpC/Prx1 subfamily.</text>
</comment>
<dbReference type="PROSITE" id="PS51352">
    <property type="entry name" value="THIOREDOXIN_2"/>
    <property type="match status" value="1"/>
</dbReference>
<evidence type="ECO:0000256" key="9">
    <source>
        <dbReference type="ARBA" id="ARBA00032077"/>
    </source>
</evidence>
<keyword evidence="4 13" id="KW-0575">Peroxidase</keyword>
<evidence type="ECO:0000256" key="11">
    <source>
        <dbReference type="ARBA" id="ARBA00078288"/>
    </source>
</evidence>
<dbReference type="Pfam" id="PF00578">
    <property type="entry name" value="AhpC-TSA"/>
    <property type="match status" value="1"/>
</dbReference>
<gene>
    <name evidence="16" type="ORF">MCOS_LOCUS5942</name>
</gene>
<keyword evidence="7" id="KW-1015">Disulfide bond</keyword>
<sequence length="227" mass="25448">MMNRLFSRLRPKISSLFVRALPSTELFSPSRSFAVKVTQKAPAFSGTAVVNGQFKEIQLEDFLGKYLVVLFYPLDFTFVCPTELIAFSNRIKEFQEINCNVIGVSTDSHFSHLSWINMPRKAGGLGGLTYPLLADYNKQMSRDYDVLLEGPGVALRGLFIIDSNGTIRNITINDLPVGRSVDETLRLVKAFQFVDKHGEVCPANWTPDSPSMKPNVEGAKEYFEKVN</sequence>
<dbReference type="InterPro" id="IPR024706">
    <property type="entry name" value="Peroxiredoxin_AhpC-typ"/>
</dbReference>
<dbReference type="GO" id="GO:0005739">
    <property type="term" value="C:mitochondrion"/>
    <property type="evidence" value="ECO:0007669"/>
    <property type="project" value="TreeGrafter"/>
</dbReference>
<comment type="catalytic activity">
    <reaction evidence="10">
        <text>a hydroperoxide + [thioredoxin]-dithiol = an alcohol + [thioredoxin]-disulfide + H2O</text>
        <dbReference type="Rhea" id="RHEA:62620"/>
        <dbReference type="Rhea" id="RHEA-COMP:10698"/>
        <dbReference type="Rhea" id="RHEA-COMP:10700"/>
        <dbReference type="ChEBI" id="CHEBI:15377"/>
        <dbReference type="ChEBI" id="CHEBI:29950"/>
        <dbReference type="ChEBI" id="CHEBI:30879"/>
        <dbReference type="ChEBI" id="CHEBI:35924"/>
        <dbReference type="ChEBI" id="CHEBI:50058"/>
        <dbReference type="EC" id="1.11.1.24"/>
    </reaction>
</comment>
<dbReference type="Proteomes" id="UP000267029">
    <property type="component" value="Unassembled WGS sequence"/>
</dbReference>
<organism evidence="19">
    <name type="scientific">Mesocestoides corti</name>
    <name type="common">Flatworm</name>
    <dbReference type="NCBI Taxonomy" id="53468"/>
    <lineage>
        <taxon>Eukaryota</taxon>
        <taxon>Metazoa</taxon>
        <taxon>Spiralia</taxon>
        <taxon>Lophotrochozoa</taxon>
        <taxon>Platyhelminthes</taxon>
        <taxon>Cestoda</taxon>
        <taxon>Eucestoda</taxon>
        <taxon>Cyclophyllidea</taxon>
        <taxon>Mesocestoididae</taxon>
        <taxon>Mesocestoides</taxon>
    </lineage>
</organism>
<evidence type="ECO:0000256" key="10">
    <source>
        <dbReference type="ARBA" id="ARBA00049091"/>
    </source>
</evidence>
<dbReference type="WBParaSite" id="MCU_001110-RA">
    <property type="protein sequence ID" value="MCU_001110-RA"/>
    <property type="gene ID" value="MCU_001110"/>
</dbReference>
<evidence type="ECO:0000313" key="16">
    <source>
        <dbReference type="EMBL" id="VDD79939.1"/>
    </source>
</evidence>
<keyword evidence="17" id="KW-1185">Reference proteome</keyword>
<keyword evidence="8 13" id="KW-0676">Redox-active center</keyword>
<dbReference type="PANTHER" id="PTHR10681">
    <property type="entry name" value="THIOREDOXIN PEROXIDASE"/>
    <property type="match status" value="1"/>
</dbReference>
<evidence type="ECO:0000313" key="19">
    <source>
        <dbReference type="WBParaSite" id="MCU_001110-RB"/>
    </source>
</evidence>
<evidence type="ECO:0000256" key="1">
    <source>
        <dbReference type="ARBA" id="ARBA00009796"/>
    </source>
</evidence>
<accession>A0A0R3UFN2</accession>
<comment type="function">
    <text evidence="13">Thiol-specific peroxidase that catalyzes the reduction of hydrogen peroxide and organic hydroperoxides to water and alcohols, respectively.</text>
</comment>
<protein>
    <recommendedName>
        <fullName evidence="3">Thioredoxin peroxidase</fullName>
        <ecNumber evidence="2">1.11.1.24</ecNumber>
    </recommendedName>
    <alternativeName>
        <fullName evidence="9">Peroxiredoxin</fullName>
    </alternativeName>
    <alternativeName>
        <fullName evidence="11">Thioredoxin-dependent peroxide reductase</fullName>
    </alternativeName>
    <alternativeName>
        <fullName evidence="12">Thioredoxin-dependent peroxiredoxin</fullName>
    </alternativeName>
</protein>
<dbReference type="GO" id="GO:0042744">
    <property type="term" value="P:hydrogen peroxide catabolic process"/>
    <property type="evidence" value="ECO:0007669"/>
    <property type="project" value="TreeGrafter"/>
</dbReference>
<dbReference type="PIRSF" id="PIRSF000239">
    <property type="entry name" value="AHPC"/>
    <property type="match status" value="1"/>
</dbReference>
<evidence type="ECO:0000313" key="17">
    <source>
        <dbReference type="Proteomes" id="UP000267029"/>
    </source>
</evidence>
<reference evidence="18 19" key="2">
    <citation type="submission" date="2019-11" db="UniProtKB">
        <authorList>
            <consortium name="WormBaseParasite"/>
        </authorList>
    </citation>
    <scope>IDENTIFICATION</scope>
</reference>
<dbReference type="STRING" id="53468.A0A0R3UFN2"/>
<dbReference type="Pfam" id="PF10417">
    <property type="entry name" value="1-cysPrx_C"/>
    <property type="match status" value="1"/>
</dbReference>
<dbReference type="GO" id="GO:0033554">
    <property type="term" value="P:cellular response to stress"/>
    <property type="evidence" value="ECO:0007669"/>
    <property type="project" value="TreeGrafter"/>
</dbReference>
<dbReference type="WBParaSite" id="MCU_001110-RB">
    <property type="protein sequence ID" value="MCU_001110-RB"/>
    <property type="gene ID" value="MCU_001110"/>
</dbReference>
<feature type="active site" description="Cysteine sulfenic acid (-SOH) intermediate; for peroxidase activity" evidence="14">
    <location>
        <position position="80"/>
    </location>
</feature>
<dbReference type="GO" id="GO:0008379">
    <property type="term" value="F:thioredoxin peroxidase activity"/>
    <property type="evidence" value="ECO:0007669"/>
    <property type="project" value="TreeGrafter"/>
</dbReference>
<dbReference type="InterPro" id="IPR036249">
    <property type="entry name" value="Thioredoxin-like_sf"/>
</dbReference>
<dbReference type="InterPro" id="IPR013766">
    <property type="entry name" value="Thioredoxin_domain"/>
</dbReference>
<dbReference type="OrthoDB" id="185659at2759"/>
<dbReference type="EC" id="1.11.1.24" evidence="2"/>
<dbReference type="Gene3D" id="3.40.30.10">
    <property type="entry name" value="Glutaredoxin"/>
    <property type="match status" value="1"/>
</dbReference>